<sequence>MLKATLRFSFPQLLLVAFVLIGALLGAAAVRTLFSLDTIMAQSRESTTQAIALSTAAQSLSERSLTMERAARQALVLGDRQLRQRFEEAAGHARDILRRLESNELPPEFSRQWLQQLSDVEALLDGSPETALDRERAVARAFRELDGHSAAIAQQVQAIIGNRNDALQDRVEKSRRQLTQQVLGSIALAAVMALGFGVWLARPFQRLEKAIVGLGENRLDLPIDIPGPPDVRRVSQQLEWLRLRLTELDADKARFLRHVSHELKTPLASLHEGVAVLGDGVAGPLSPSQAEVVSILQHNTQLLQHQIEALLRFNAAAFEARQLKREPTDLLALVEDQIEAQRLRWQSHQLNVRAEGPSMVLPVDREKVASAIGNLLSNAIRFSPQGGLVRLVLQDDAGRACLDVIDQGPGVAEADRDRVFEPFYRGERQPTDTVRGTGIGLSIVHEYIGAHGGRVQLLPARNGAHFRIELPHAS</sequence>
<evidence type="ECO:0000256" key="8">
    <source>
        <dbReference type="ARBA" id="ARBA00022679"/>
    </source>
</evidence>
<evidence type="ECO:0000256" key="18">
    <source>
        <dbReference type="ARBA" id="ARBA00023211"/>
    </source>
</evidence>
<keyword evidence="25" id="KW-1185">Reference proteome</keyword>
<evidence type="ECO:0000256" key="20">
    <source>
        <dbReference type="ARBA" id="ARBA00041776"/>
    </source>
</evidence>
<keyword evidence="13" id="KW-0460">Magnesium</keyword>
<dbReference type="CDD" id="cd00075">
    <property type="entry name" value="HATPase"/>
    <property type="match status" value="1"/>
</dbReference>
<dbReference type="Pfam" id="PF00512">
    <property type="entry name" value="HisKA"/>
    <property type="match status" value="1"/>
</dbReference>
<dbReference type="Gene3D" id="1.10.287.130">
    <property type="match status" value="1"/>
</dbReference>
<comment type="subcellular location">
    <subcellularLocation>
        <location evidence="4">Cell membrane</location>
        <topology evidence="4">Multi-pass membrane protein</topology>
    </subcellularLocation>
</comment>
<evidence type="ECO:0000256" key="21">
    <source>
        <dbReference type="SAM" id="Phobius"/>
    </source>
</evidence>
<protein>
    <recommendedName>
        <fullName evidence="19">Signal transduction histidine-protein kinase/phosphatase MprB</fullName>
        <ecNumber evidence="5">2.7.13.3</ecNumber>
    </recommendedName>
    <alternativeName>
        <fullName evidence="20">Mycobacterial persistence regulator B</fullName>
    </alternativeName>
</protein>
<evidence type="ECO:0000256" key="6">
    <source>
        <dbReference type="ARBA" id="ARBA00022475"/>
    </source>
</evidence>
<feature type="transmembrane region" description="Helical" evidence="21">
    <location>
        <begin position="182"/>
        <end position="201"/>
    </location>
</feature>
<dbReference type="PRINTS" id="PR00344">
    <property type="entry name" value="BCTRLSENSOR"/>
</dbReference>
<dbReference type="Gene3D" id="3.30.565.10">
    <property type="entry name" value="Histidine kinase-like ATPase, C-terminal domain"/>
    <property type="match status" value="1"/>
</dbReference>
<feature type="domain" description="Histidine kinase" evidence="22">
    <location>
        <begin position="258"/>
        <end position="474"/>
    </location>
</feature>
<evidence type="ECO:0000256" key="10">
    <source>
        <dbReference type="ARBA" id="ARBA00022777"/>
    </source>
</evidence>
<evidence type="ECO:0000256" key="13">
    <source>
        <dbReference type="ARBA" id="ARBA00022842"/>
    </source>
</evidence>
<evidence type="ECO:0000256" key="19">
    <source>
        <dbReference type="ARBA" id="ARBA00040454"/>
    </source>
</evidence>
<dbReference type="InterPro" id="IPR003661">
    <property type="entry name" value="HisK_dim/P_dom"/>
</dbReference>
<evidence type="ECO:0000256" key="16">
    <source>
        <dbReference type="ARBA" id="ARBA00023016"/>
    </source>
</evidence>
<accession>A0A7Y8GRT1</accession>
<dbReference type="Pfam" id="PF02518">
    <property type="entry name" value="HATPase_c"/>
    <property type="match status" value="1"/>
</dbReference>
<keyword evidence="9" id="KW-0547">Nucleotide-binding</keyword>
<evidence type="ECO:0000256" key="15">
    <source>
        <dbReference type="ARBA" id="ARBA00023012"/>
    </source>
</evidence>
<name>A0A7Y8GRT1_9BURK</name>
<dbReference type="SMART" id="SM00387">
    <property type="entry name" value="HATPase_c"/>
    <property type="match status" value="1"/>
</dbReference>
<evidence type="ECO:0000256" key="14">
    <source>
        <dbReference type="ARBA" id="ARBA00022912"/>
    </source>
</evidence>
<keyword evidence="6" id="KW-1003">Cell membrane</keyword>
<evidence type="ECO:0000256" key="9">
    <source>
        <dbReference type="ARBA" id="ARBA00022741"/>
    </source>
</evidence>
<gene>
    <name evidence="24" type="ORF">F3K02_00295</name>
</gene>
<comment type="cofactor">
    <cofactor evidence="3">
        <name>Mg(2+)</name>
        <dbReference type="ChEBI" id="CHEBI:18420"/>
    </cofactor>
</comment>
<dbReference type="PROSITE" id="PS50109">
    <property type="entry name" value="HIS_KIN"/>
    <property type="match status" value="1"/>
</dbReference>
<comment type="caution">
    <text evidence="24">The sequence shown here is derived from an EMBL/GenBank/DDBJ whole genome shotgun (WGS) entry which is preliminary data.</text>
</comment>
<comment type="catalytic activity">
    <reaction evidence="1">
        <text>ATP + protein L-histidine = ADP + protein N-phospho-L-histidine.</text>
        <dbReference type="EC" id="2.7.13.3"/>
    </reaction>
</comment>
<dbReference type="InterPro" id="IPR036890">
    <property type="entry name" value="HATPase_C_sf"/>
</dbReference>
<dbReference type="GO" id="GO:0000155">
    <property type="term" value="F:phosphorelay sensor kinase activity"/>
    <property type="evidence" value="ECO:0007669"/>
    <property type="project" value="InterPro"/>
</dbReference>
<keyword evidence="15" id="KW-0902">Two-component regulatory system</keyword>
<evidence type="ECO:0000259" key="23">
    <source>
        <dbReference type="PROSITE" id="PS50885"/>
    </source>
</evidence>
<dbReference type="InterPro" id="IPR004358">
    <property type="entry name" value="Sig_transdc_His_kin-like_C"/>
</dbReference>
<dbReference type="PANTHER" id="PTHR44936">
    <property type="entry name" value="SENSOR PROTEIN CREC"/>
    <property type="match status" value="1"/>
</dbReference>
<dbReference type="AlphaFoldDB" id="A0A7Y8GRT1"/>
<keyword evidence="12" id="KW-0067">ATP-binding</keyword>
<organism evidence="24 25">
    <name type="scientific">Hydrogenophaga aromaticivorans</name>
    <dbReference type="NCBI Taxonomy" id="2610898"/>
    <lineage>
        <taxon>Bacteria</taxon>
        <taxon>Pseudomonadati</taxon>
        <taxon>Pseudomonadota</taxon>
        <taxon>Betaproteobacteria</taxon>
        <taxon>Burkholderiales</taxon>
        <taxon>Comamonadaceae</taxon>
        <taxon>Hydrogenophaga</taxon>
    </lineage>
</organism>
<evidence type="ECO:0000313" key="25">
    <source>
        <dbReference type="Proteomes" id="UP000545507"/>
    </source>
</evidence>
<proteinExistence type="predicted"/>
<dbReference type="CDD" id="cd00082">
    <property type="entry name" value="HisKA"/>
    <property type="match status" value="1"/>
</dbReference>
<keyword evidence="21" id="KW-1133">Transmembrane helix</keyword>
<evidence type="ECO:0000256" key="11">
    <source>
        <dbReference type="ARBA" id="ARBA00022801"/>
    </source>
</evidence>
<keyword evidence="8" id="KW-0808">Transferase</keyword>
<dbReference type="InterPro" id="IPR003660">
    <property type="entry name" value="HAMP_dom"/>
</dbReference>
<dbReference type="EC" id="2.7.13.3" evidence="5"/>
<dbReference type="PANTHER" id="PTHR44936:SF9">
    <property type="entry name" value="SENSOR PROTEIN CREC"/>
    <property type="match status" value="1"/>
</dbReference>
<dbReference type="InterPro" id="IPR005467">
    <property type="entry name" value="His_kinase_dom"/>
</dbReference>
<dbReference type="InterPro" id="IPR003594">
    <property type="entry name" value="HATPase_dom"/>
</dbReference>
<dbReference type="GO" id="GO:0005886">
    <property type="term" value="C:plasma membrane"/>
    <property type="evidence" value="ECO:0007669"/>
    <property type="project" value="UniProtKB-SubCell"/>
</dbReference>
<dbReference type="Proteomes" id="UP000545507">
    <property type="component" value="Unassembled WGS sequence"/>
</dbReference>
<evidence type="ECO:0000256" key="1">
    <source>
        <dbReference type="ARBA" id="ARBA00000085"/>
    </source>
</evidence>
<evidence type="ECO:0000256" key="4">
    <source>
        <dbReference type="ARBA" id="ARBA00004651"/>
    </source>
</evidence>
<feature type="domain" description="HAMP" evidence="23">
    <location>
        <begin position="198"/>
        <end position="250"/>
    </location>
</feature>
<reference evidence="24 25" key="1">
    <citation type="submission" date="2019-09" db="EMBL/GenBank/DDBJ databases">
        <title>Hydrogenophaga aromatica sp. nov., isolated from a para-xylene-degrading enrichment culture.</title>
        <authorList>
            <person name="Tancsics A."/>
            <person name="Banerjee S."/>
        </authorList>
    </citation>
    <scope>NUCLEOTIDE SEQUENCE [LARGE SCALE GENOMIC DNA]</scope>
    <source>
        <strain evidence="24 25">D2P1</strain>
    </source>
</reference>
<keyword evidence="21" id="KW-0812">Transmembrane</keyword>
<evidence type="ECO:0000256" key="17">
    <source>
        <dbReference type="ARBA" id="ARBA00023026"/>
    </source>
</evidence>
<dbReference type="GO" id="GO:0005524">
    <property type="term" value="F:ATP binding"/>
    <property type="evidence" value="ECO:0007669"/>
    <property type="project" value="UniProtKB-KW"/>
</dbReference>
<dbReference type="PROSITE" id="PS50885">
    <property type="entry name" value="HAMP"/>
    <property type="match status" value="1"/>
</dbReference>
<evidence type="ECO:0000256" key="7">
    <source>
        <dbReference type="ARBA" id="ARBA00022553"/>
    </source>
</evidence>
<keyword evidence="14" id="KW-0904">Protein phosphatase</keyword>
<keyword evidence="21" id="KW-0472">Membrane</keyword>
<comment type="cofactor">
    <cofactor evidence="2">
        <name>Mn(2+)</name>
        <dbReference type="ChEBI" id="CHEBI:29035"/>
    </cofactor>
</comment>
<keyword evidence="11" id="KW-0378">Hydrolase</keyword>
<dbReference type="SUPFAM" id="SSF47384">
    <property type="entry name" value="Homodimeric domain of signal transducing histidine kinase"/>
    <property type="match status" value="1"/>
</dbReference>
<dbReference type="GO" id="GO:0004721">
    <property type="term" value="F:phosphoprotein phosphatase activity"/>
    <property type="evidence" value="ECO:0007669"/>
    <property type="project" value="UniProtKB-KW"/>
</dbReference>
<dbReference type="EMBL" id="VYGV01000001">
    <property type="protein sequence ID" value="NWF43705.1"/>
    <property type="molecule type" value="Genomic_DNA"/>
</dbReference>
<evidence type="ECO:0000259" key="22">
    <source>
        <dbReference type="PROSITE" id="PS50109"/>
    </source>
</evidence>
<dbReference type="InterPro" id="IPR036097">
    <property type="entry name" value="HisK_dim/P_sf"/>
</dbReference>
<evidence type="ECO:0000256" key="2">
    <source>
        <dbReference type="ARBA" id="ARBA00001936"/>
    </source>
</evidence>
<keyword evidence="7" id="KW-0597">Phosphoprotein</keyword>
<keyword evidence="17" id="KW-0843">Virulence</keyword>
<evidence type="ECO:0000256" key="12">
    <source>
        <dbReference type="ARBA" id="ARBA00022840"/>
    </source>
</evidence>
<dbReference type="SUPFAM" id="SSF55874">
    <property type="entry name" value="ATPase domain of HSP90 chaperone/DNA topoisomerase II/histidine kinase"/>
    <property type="match status" value="1"/>
</dbReference>
<evidence type="ECO:0000256" key="3">
    <source>
        <dbReference type="ARBA" id="ARBA00001946"/>
    </source>
</evidence>
<evidence type="ECO:0000313" key="24">
    <source>
        <dbReference type="EMBL" id="NWF43705.1"/>
    </source>
</evidence>
<dbReference type="InterPro" id="IPR050980">
    <property type="entry name" value="2C_sensor_his_kinase"/>
</dbReference>
<keyword evidence="16" id="KW-0346">Stress response</keyword>
<keyword evidence="10 24" id="KW-0418">Kinase</keyword>
<evidence type="ECO:0000256" key="5">
    <source>
        <dbReference type="ARBA" id="ARBA00012438"/>
    </source>
</evidence>
<dbReference type="SMART" id="SM00388">
    <property type="entry name" value="HisKA"/>
    <property type="match status" value="1"/>
</dbReference>
<keyword evidence="18" id="KW-0464">Manganese</keyword>